<dbReference type="InterPro" id="IPR000387">
    <property type="entry name" value="Tyr_Pase_dom"/>
</dbReference>
<dbReference type="RefSeq" id="XP_025355630.1">
    <property type="nucleotide sequence ID" value="XM_025498718.1"/>
</dbReference>
<dbReference type="OrthoDB" id="2017893at2759"/>
<dbReference type="Pfam" id="PF00782">
    <property type="entry name" value="DSPc"/>
    <property type="match status" value="1"/>
</dbReference>
<dbReference type="GO" id="GO:1990444">
    <property type="term" value="F:F-box domain binding"/>
    <property type="evidence" value="ECO:0007669"/>
    <property type="project" value="TreeGrafter"/>
</dbReference>
<dbReference type="Gene3D" id="3.90.190.10">
    <property type="entry name" value="Protein tyrosine phosphatase superfamily"/>
    <property type="match status" value="1"/>
</dbReference>
<dbReference type="GO" id="GO:0005737">
    <property type="term" value="C:cytoplasm"/>
    <property type="evidence" value="ECO:0007669"/>
    <property type="project" value="TreeGrafter"/>
</dbReference>
<feature type="domain" description="Tyrosine-protein phosphatase" evidence="2">
    <location>
        <begin position="25"/>
        <end position="172"/>
    </location>
</feature>
<dbReference type="PROSITE" id="PS50054">
    <property type="entry name" value="TYR_PHOSPHATASE_DUAL"/>
    <property type="match status" value="1"/>
</dbReference>
<name>A0A316VE36_9BASI</name>
<evidence type="ECO:0000256" key="1">
    <source>
        <dbReference type="ARBA" id="ARBA00009649"/>
    </source>
</evidence>
<comment type="similarity">
    <text evidence="1">Belongs to the protein-tyrosine phosphatase family. Non-receptor class subfamily.</text>
</comment>
<reference evidence="4 5" key="1">
    <citation type="journal article" date="2018" name="Mol. Biol. Evol.">
        <title>Broad Genomic Sampling Reveals a Smut Pathogenic Ancestry of the Fungal Clade Ustilaginomycotina.</title>
        <authorList>
            <person name="Kijpornyongpan T."/>
            <person name="Mondo S.J."/>
            <person name="Barry K."/>
            <person name="Sandor L."/>
            <person name="Lee J."/>
            <person name="Lipzen A."/>
            <person name="Pangilinan J."/>
            <person name="LaButti K."/>
            <person name="Hainaut M."/>
            <person name="Henrissat B."/>
            <person name="Grigoriev I.V."/>
            <person name="Spatafora J.W."/>
            <person name="Aime M.C."/>
        </authorList>
    </citation>
    <scope>NUCLEOTIDE SEQUENCE [LARGE SCALE GENOMIC DNA]</scope>
    <source>
        <strain evidence="4 5">MCA 3882</strain>
    </source>
</reference>
<evidence type="ECO:0000259" key="2">
    <source>
        <dbReference type="PROSITE" id="PS50054"/>
    </source>
</evidence>
<dbReference type="InParanoid" id="A0A316VE36"/>
<gene>
    <name evidence="4" type="ORF">FA14DRAFT_160527</name>
</gene>
<dbReference type="AlphaFoldDB" id="A0A316VE36"/>
<dbReference type="GO" id="GO:0062026">
    <property type="term" value="P:negative regulation of SCF-dependent proteasomal ubiquitin-dependent catabolic process"/>
    <property type="evidence" value="ECO:0007669"/>
    <property type="project" value="TreeGrafter"/>
</dbReference>
<organism evidence="4 5">
    <name type="scientific">Meira miltonrushii</name>
    <dbReference type="NCBI Taxonomy" id="1280837"/>
    <lineage>
        <taxon>Eukaryota</taxon>
        <taxon>Fungi</taxon>
        <taxon>Dikarya</taxon>
        <taxon>Basidiomycota</taxon>
        <taxon>Ustilaginomycotina</taxon>
        <taxon>Exobasidiomycetes</taxon>
        <taxon>Exobasidiales</taxon>
        <taxon>Brachybasidiaceae</taxon>
        <taxon>Meira</taxon>
    </lineage>
</organism>
<dbReference type="InterPro" id="IPR029021">
    <property type="entry name" value="Prot-tyrosine_phosphatase-like"/>
</dbReference>
<keyword evidence="5" id="KW-1185">Reference proteome</keyword>
<feature type="domain" description="Tyrosine specific protein phosphatases" evidence="3">
    <location>
        <begin position="98"/>
        <end position="150"/>
    </location>
</feature>
<dbReference type="SUPFAM" id="SSF52799">
    <property type="entry name" value="(Phosphotyrosine protein) phosphatases II"/>
    <property type="match status" value="1"/>
</dbReference>
<dbReference type="STRING" id="1280837.A0A316VE36"/>
<dbReference type="EMBL" id="KZ819603">
    <property type="protein sequence ID" value="PWN35328.1"/>
    <property type="molecule type" value="Genomic_DNA"/>
</dbReference>
<evidence type="ECO:0000313" key="5">
    <source>
        <dbReference type="Proteomes" id="UP000245771"/>
    </source>
</evidence>
<sequence length="201" mass="22975">MTQTGSLPIERPSNDPEWTYDMRRTAQSILPYLYLGPVEAARNLALLHSNGITAVCILRTQAEAMYLKPKYPQTFTYQVFEISDSDDQNLIKIAPFFRQFIEAESAKPNGRILVHDEGGMSRAPAMVILYLIEKYGASYEDAAAFVQRKRYCTHLNIGFTQQCRAFQDICRARETVAGYNSSVLLNDQNPHRKRVLEEDEE</sequence>
<dbReference type="InterPro" id="IPR052449">
    <property type="entry name" value="STYX-Interacting_Phosphatase"/>
</dbReference>
<accession>A0A316VE36</accession>
<dbReference type="GO" id="GO:0070372">
    <property type="term" value="P:regulation of ERK1 and ERK2 cascade"/>
    <property type="evidence" value="ECO:0007669"/>
    <property type="project" value="TreeGrafter"/>
</dbReference>
<dbReference type="Proteomes" id="UP000245771">
    <property type="component" value="Unassembled WGS sequence"/>
</dbReference>
<dbReference type="PANTHER" id="PTHR46588:SF1">
    <property type="entry name" value="SERINE_THREONINE_TYROSINE-INTERACTING PROTEIN"/>
    <property type="match status" value="1"/>
</dbReference>
<dbReference type="GeneID" id="37020499"/>
<dbReference type="GO" id="GO:0140096">
    <property type="term" value="F:catalytic activity, acting on a protein"/>
    <property type="evidence" value="ECO:0007669"/>
    <property type="project" value="UniProtKB-ARBA"/>
</dbReference>
<dbReference type="InterPro" id="IPR020422">
    <property type="entry name" value="TYR_PHOSPHATASE_DUAL_dom"/>
</dbReference>
<proteinExistence type="inferred from homology"/>
<dbReference type="PROSITE" id="PS50056">
    <property type="entry name" value="TYR_PHOSPHATASE_2"/>
    <property type="match status" value="1"/>
</dbReference>
<dbReference type="SMART" id="SM00195">
    <property type="entry name" value="DSPc"/>
    <property type="match status" value="1"/>
</dbReference>
<protein>
    <submittedName>
        <fullName evidence="4">Phosphatases II</fullName>
    </submittedName>
</protein>
<evidence type="ECO:0000313" key="4">
    <source>
        <dbReference type="EMBL" id="PWN35328.1"/>
    </source>
</evidence>
<dbReference type="GO" id="GO:0005654">
    <property type="term" value="C:nucleoplasm"/>
    <property type="evidence" value="ECO:0007669"/>
    <property type="project" value="TreeGrafter"/>
</dbReference>
<evidence type="ECO:0000259" key="3">
    <source>
        <dbReference type="PROSITE" id="PS50056"/>
    </source>
</evidence>
<dbReference type="PANTHER" id="PTHR46588">
    <property type="entry name" value="SERINE/THREONINE/TYROSINE-INTERACTING PROTEIN"/>
    <property type="match status" value="1"/>
</dbReference>
<dbReference type="InterPro" id="IPR000340">
    <property type="entry name" value="Dual-sp_phosphatase_cat-dom"/>
</dbReference>